<proteinExistence type="predicted"/>
<gene>
    <name evidence="1" type="ORF">LTS18_010142</name>
</gene>
<comment type="caution">
    <text evidence="1">The sequence shown here is derived from an EMBL/GenBank/DDBJ whole genome shotgun (WGS) entry which is preliminary data.</text>
</comment>
<organism evidence="1 2">
    <name type="scientific">Coniosporium uncinatum</name>
    <dbReference type="NCBI Taxonomy" id="93489"/>
    <lineage>
        <taxon>Eukaryota</taxon>
        <taxon>Fungi</taxon>
        <taxon>Dikarya</taxon>
        <taxon>Ascomycota</taxon>
        <taxon>Pezizomycotina</taxon>
        <taxon>Dothideomycetes</taxon>
        <taxon>Dothideomycetes incertae sedis</taxon>
        <taxon>Coniosporium</taxon>
    </lineage>
</organism>
<evidence type="ECO:0000313" key="2">
    <source>
        <dbReference type="Proteomes" id="UP001186974"/>
    </source>
</evidence>
<dbReference type="Proteomes" id="UP001186974">
    <property type="component" value="Unassembled WGS sequence"/>
</dbReference>
<keyword evidence="2" id="KW-1185">Reference proteome</keyword>
<sequence length="581" mass="65690">MAQGTASRTYHGCSNIRDYEMMGKLGEGTFGEVYRARSRKTQAIVALKKILVHNEKDGFPITALREIKLLKMLRHVNVLRLEEMAIERFYTTPPKKAILYMVTPYMDHDLSGLLDNPDIHFTEPQIKCYMLQLLQGLKYLHDSHILHRDMKAANLLINNRGILQIADFGLARNYEGPTPLRGKGGGEATREYTTLVVTRWYRPPELLLQLRRYTTAIDMWGAGCVFGEMFKRKPILSGSSDLNQAHIIFDLVGSPNEETMPGWSSLPGCEGTRQFAPRIGNLAQVFRDQHPEAISLLKQLLMLDWRKRTTAVDALEHPYFKVDPTPCRPEDIPRFPDSHEMDRRNARGANNNRQALPPAPAGGTVGMDPNGTWNGHGPPNGHGPWLNGDRPPRSWANDQRGYQAGPPGYSGTYQGYNNRMPPGAYDSRGPPSGPPPPRRQPWNGANEHQVNNPYASQRHGLPPRPPDAVNQALPRVVRERGGRDGRDGREQGGRGPSRIDIDSYVPSYSDGGRGGDRRSGERDDRPPSRDDRDRRPAYRDPDVPSDRRDYGRSDRRSTRSRSPNPRERRDVPRDRGAYQRR</sequence>
<evidence type="ECO:0000313" key="1">
    <source>
        <dbReference type="EMBL" id="KAK3077484.1"/>
    </source>
</evidence>
<dbReference type="EMBL" id="JAWDJW010002809">
    <property type="protein sequence ID" value="KAK3077484.1"/>
    <property type="molecule type" value="Genomic_DNA"/>
</dbReference>
<accession>A0ACC3DLA1</accession>
<protein>
    <submittedName>
        <fullName evidence="1">Uncharacterized protein</fullName>
    </submittedName>
</protein>
<name>A0ACC3DLA1_9PEZI</name>
<reference evidence="1" key="1">
    <citation type="submission" date="2024-09" db="EMBL/GenBank/DDBJ databases">
        <title>Black Yeasts Isolated from many extreme environments.</title>
        <authorList>
            <person name="Coleine C."/>
            <person name="Stajich J.E."/>
            <person name="Selbmann L."/>
        </authorList>
    </citation>
    <scope>NUCLEOTIDE SEQUENCE</scope>
    <source>
        <strain evidence="1">CCFEE 5737</strain>
    </source>
</reference>